<evidence type="ECO:0000313" key="6">
    <source>
        <dbReference type="Proteomes" id="UP000694405"/>
    </source>
</evidence>
<comment type="subcellular location">
    <subcellularLocation>
        <location evidence="1">Membrane</location>
        <topology evidence="1">Multi-pass membrane protein</topology>
    </subcellularLocation>
</comment>
<dbReference type="Pfam" id="PF00083">
    <property type="entry name" value="Sugar_tr"/>
    <property type="match status" value="1"/>
</dbReference>
<reference evidence="5" key="3">
    <citation type="submission" date="2025-09" db="UniProtKB">
        <authorList>
            <consortium name="Ensembl"/>
        </authorList>
    </citation>
    <scope>IDENTIFICATION</scope>
</reference>
<protein>
    <submittedName>
        <fullName evidence="5">Uncharacterized protein</fullName>
    </submittedName>
</protein>
<dbReference type="GO" id="GO:0055056">
    <property type="term" value="F:D-glucose transmembrane transporter activity"/>
    <property type="evidence" value="ECO:0007669"/>
    <property type="project" value="TreeGrafter"/>
</dbReference>
<accession>A0A8V5GGJ7</accession>
<evidence type="ECO:0000256" key="2">
    <source>
        <dbReference type="ARBA" id="ARBA00022692"/>
    </source>
</evidence>
<evidence type="ECO:0000313" key="5">
    <source>
        <dbReference type="Ensembl" id="ENSMUNP00000017440.2"/>
    </source>
</evidence>
<keyword evidence="6" id="KW-1185">Reference proteome</keyword>
<gene>
    <name evidence="5" type="primary">LOC101873012</name>
</gene>
<dbReference type="GO" id="GO:0070837">
    <property type="term" value="P:dehydroascorbic acid transport"/>
    <property type="evidence" value="ECO:0007669"/>
    <property type="project" value="TreeGrafter"/>
</dbReference>
<dbReference type="Gene3D" id="1.20.1250.20">
    <property type="entry name" value="MFS general substrate transporter like domains"/>
    <property type="match status" value="2"/>
</dbReference>
<keyword evidence="3" id="KW-1133">Transmembrane helix</keyword>
<evidence type="ECO:0000256" key="1">
    <source>
        <dbReference type="ARBA" id="ARBA00004141"/>
    </source>
</evidence>
<name>A0A8C6JT96_MELUD</name>
<accession>A0A8C6JT96</accession>
<dbReference type="GO" id="GO:0005886">
    <property type="term" value="C:plasma membrane"/>
    <property type="evidence" value="ECO:0007669"/>
    <property type="project" value="TreeGrafter"/>
</dbReference>
<dbReference type="Proteomes" id="UP000694405">
    <property type="component" value="Chromosome 12"/>
</dbReference>
<sequence length="188" mass="20945">MIVVLTATVQLCGINAIYFYTFEVLQTAGFDERMISYMTLSVGLSELIATAVCSSIIERLGRKVLLRGGYFIMGSLLAAITVTLSLQVRKLFSYLCLIILFAIVFGVGPGKTQIQTLCKESENLKHFCFLIFMVVIFTSATIIHLFLPETKGKSIMEITEEFDQLNFRKKYIPTTPSHGIPVIPSLSL</sequence>
<proteinExistence type="predicted"/>
<reference evidence="5" key="2">
    <citation type="submission" date="2025-08" db="UniProtKB">
        <authorList>
            <consortium name="Ensembl"/>
        </authorList>
    </citation>
    <scope>IDENTIFICATION</scope>
</reference>
<evidence type="ECO:0000256" key="3">
    <source>
        <dbReference type="ARBA" id="ARBA00022989"/>
    </source>
</evidence>
<dbReference type="InterPro" id="IPR005828">
    <property type="entry name" value="MFS_sugar_transport-like"/>
</dbReference>
<dbReference type="SUPFAM" id="SSF103473">
    <property type="entry name" value="MFS general substrate transporter"/>
    <property type="match status" value="1"/>
</dbReference>
<organism evidence="5 6">
    <name type="scientific">Melopsittacus undulatus</name>
    <name type="common">Budgerigar</name>
    <name type="synonym">Psittacus undulatus</name>
    <dbReference type="NCBI Taxonomy" id="13146"/>
    <lineage>
        <taxon>Eukaryota</taxon>
        <taxon>Metazoa</taxon>
        <taxon>Chordata</taxon>
        <taxon>Craniata</taxon>
        <taxon>Vertebrata</taxon>
        <taxon>Euteleostomi</taxon>
        <taxon>Archelosauria</taxon>
        <taxon>Archosauria</taxon>
        <taxon>Dinosauria</taxon>
        <taxon>Saurischia</taxon>
        <taxon>Theropoda</taxon>
        <taxon>Coelurosauria</taxon>
        <taxon>Aves</taxon>
        <taxon>Neognathae</taxon>
        <taxon>Neoaves</taxon>
        <taxon>Telluraves</taxon>
        <taxon>Australaves</taxon>
        <taxon>Psittaciformes</taxon>
        <taxon>Psittaculidae</taxon>
        <taxon>Melopsittacus</taxon>
    </lineage>
</organism>
<dbReference type="InterPro" id="IPR036259">
    <property type="entry name" value="MFS_trans_sf"/>
</dbReference>
<dbReference type="PANTHER" id="PTHR23503:SF54">
    <property type="entry name" value="MAJOR FACILITATOR SUPERFAMILY (MFS) PROFILE DOMAIN-CONTAINING PROTEIN"/>
    <property type="match status" value="1"/>
</dbReference>
<evidence type="ECO:0000256" key="4">
    <source>
        <dbReference type="ARBA" id="ARBA00023136"/>
    </source>
</evidence>
<reference evidence="5" key="1">
    <citation type="submission" date="2020-03" db="EMBL/GenBank/DDBJ databases">
        <title>Melopsittacus undulatus (budgerigar) genome, bMelUnd1, maternal haplotype with Z.</title>
        <authorList>
            <person name="Gedman G."/>
            <person name="Mountcastle J."/>
            <person name="Haase B."/>
            <person name="Formenti G."/>
            <person name="Wright T."/>
            <person name="Apodaca J."/>
            <person name="Pelan S."/>
            <person name="Chow W."/>
            <person name="Rhie A."/>
            <person name="Howe K."/>
            <person name="Fedrigo O."/>
            <person name="Jarvis E.D."/>
        </authorList>
    </citation>
    <scope>NUCLEOTIDE SEQUENCE [LARGE SCALE GENOMIC DNA]</scope>
</reference>
<dbReference type="Ensembl" id="ENSMUNT00000020052.2">
    <property type="protein sequence ID" value="ENSMUNP00000017440.2"/>
    <property type="gene ID" value="ENSMUNG00000013388.2"/>
</dbReference>
<keyword evidence="2" id="KW-0812">Transmembrane</keyword>
<dbReference type="AlphaFoldDB" id="A0A8C6JT96"/>
<dbReference type="PANTHER" id="PTHR23503">
    <property type="entry name" value="SOLUTE CARRIER FAMILY 2"/>
    <property type="match status" value="1"/>
</dbReference>
<dbReference type="InterPro" id="IPR045263">
    <property type="entry name" value="GLUT"/>
</dbReference>
<dbReference type="GO" id="GO:0046323">
    <property type="term" value="P:D-glucose import"/>
    <property type="evidence" value="ECO:0007669"/>
    <property type="project" value="TreeGrafter"/>
</dbReference>
<keyword evidence="4" id="KW-0472">Membrane</keyword>